<dbReference type="AlphaFoldDB" id="A0A8T8T9D9"/>
<accession>A0A8T8T9D9</accession>
<comment type="caution">
    <text evidence="2">The sequence shown here is derived from an EMBL/GenBank/DDBJ whole genome shotgun (WGS) entry which is preliminary data.</text>
</comment>
<keyword evidence="1" id="KW-0812">Transmembrane</keyword>
<organism evidence="2 3">
    <name type="scientific">Tilletia indica</name>
    <dbReference type="NCBI Taxonomy" id="43049"/>
    <lineage>
        <taxon>Eukaryota</taxon>
        <taxon>Fungi</taxon>
        <taxon>Dikarya</taxon>
        <taxon>Basidiomycota</taxon>
        <taxon>Ustilaginomycotina</taxon>
        <taxon>Exobasidiomycetes</taxon>
        <taxon>Tilletiales</taxon>
        <taxon>Tilletiaceae</taxon>
        <taxon>Tilletia</taxon>
    </lineage>
</organism>
<keyword evidence="1" id="KW-0472">Membrane</keyword>
<keyword evidence="1" id="KW-1133">Transmembrane helix</keyword>
<reference evidence="2" key="1">
    <citation type="submission" date="2016-04" db="EMBL/GenBank/DDBJ databases">
        <authorList>
            <person name="Nguyen H.D."/>
            <person name="Samba Siva P."/>
            <person name="Cullis J."/>
            <person name="Levesque C.A."/>
            <person name="Hambleton S."/>
        </authorList>
    </citation>
    <scope>NUCLEOTIDE SEQUENCE</scope>
    <source>
        <strain evidence="2">DAOMC 236416</strain>
    </source>
</reference>
<dbReference type="Proteomes" id="UP000077521">
    <property type="component" value="Unassembled WGS sequence"/>
</dbReference>
<reference evidence="2" key="2">
    <citation type="journal article" date="2019" name="IMA Fungus">
        <title>Genome sequencing and comparison of five Tilletia species to identify candidate genes for the detection of regulated species infecting wheat.</title>
        <authorList>
            <person name="Nguyen H.D.T."/>
            <person name="Sultana T."/>
            <person name="Kesanakurti P."/>
            <person name="Hambleton S."/>
        </authorList>
    </citation>
    <scope>NUCLEOTIDE SEQUENCE</scope>
    <source>
        <strain evidence="2">DAOMC 236416</strain>
    </source>
</reference>
<evidence type="ECO:0000313" key="2">
    <source>
        <dbReference type="EMBL" id="KAE8257231.1"/>
    </source>
</evidence>
<feature type="transmembrane region" description="Helical" evidence="1">
    <location>
        <begin position="99"/>
        <end position="117"/>
    </location>
</feature>
<protein>
    <submittedName>
        <fullName evidence="2">Uncharacterized protein</fullName>
    </submittedName>
</protein>
<keyword evidence="3" id="KW-1185">Reference proteome</keyword>
<evidence type="ECO:0000313" key="3">
    <source>
        <dbReference type="Proteomes" id="UP000077521"/>
    </source>
</evidence>
<dbReference type="EMBL" id="LWDF02000120">
    <property type="protein sequence ID" value="KAE8257231.1"/>
    <property type="molecule type" value="Genomic_DNA"/>
</dbReference>
<gene>
    <name evidence="2" type="ORF">A4X13_0g2495</name>
</gene>
<evidence type="ECO:0000256" key="1">
    <source>
        <dbReference type="SAM" id="Phobius"/>
    </source>
</evidence>
<proteinExistence type="predicted"/>
<sequence>MSYKIVIVTIVAALVFQTLRDDRELHLEIAHDSPQWLKDLARQLQAYYTNTIKKESAGIRAIIEWTQSYRSIHIYRLLKDAFATLGDPAGMDPIRLGHLSLWAALLFLVSLLLTTPLQTP</sequence>
<name>A0A8T8T9D9_9BASI</name>